<evidence type="ECO:0000259" key="3">
    <source>
        <dbReference type="PROSITE" id="PS51918"/>
    </source>
</evidence>
<dbReference type="SFLD" id="SFLDF00562">
    <property type="entry name" value="HemN-like__clustered_with_heat"/>
    <property type="match status" value="1"/>
</dbReference>
<dbReference type="SFLD" id="SFLDG01065">
    <property type="entry name" value="anaerobic_coproporphyrinogen-I"/>
    <property type="match status" value="2"/>
</dbReference>
<keyword evidence="2" id="KW-0143">Chaperone</keyword>
<dbReference type="Pfam" id="PF06969">
    <property type="entry name" value="HemN_C"/>
    <property type="match status" value="1"/>
</dbReference>
<keyword evidence="2" id="KW-0949">S-adenosyl-L-methionine</keyword>
<sequence>MIPNSSEPGFGVYVHWPFCLAKCPYCDFNSHVRTGGVDQAGYVEAYLKEIAHMAAIAPGRQVQSIFFGGGTPSLMEPKTVGAILDAIGGAWTIAPDAEISLEANPTSVDAARFAGYRAAGVNRVSLGVQAMNDADLKRLGRMHSVAEAMAAVEIAAKSFERYSFDLIYARPDQQPRDWQAELDQAIDRAAEHLSLYQLTIEPDTMYERLVAAGKLIPMPDEDARVLFDITRETCERRGLPAYEISNHARPGAECRHNLVYWRYGEYAGIGPGAHGRLIDATGARRALSTERSPEKWLAGVRTNGHGLVDDQALTPDQQGDEMLLMGLRLAEGIDLARLARLRGRPMAEATLAGLQQNGMVERRDDRVRVTRAGFPLLDAVVAELAV</sequence>
<evidence type="ECO:0000256" key="2">
    <source>
        <dbReference type="RuleBase" id="RU364116"/>
    </source>
</evidence>
<name>A0ABV6ZKU3_9HYPH</name>
<evidence type="ECO:0000256" key="1">
    <source>
        <dbReference type="ARBA" id="ARBA00006100"/>
    </source>
</evidence>
<keyword evidence="2" id="KW-0349">Heme</keyword>
<proteinExistence type="inferred from homology"/>
<dbReference type="Gene3D" id="3.30.750.200">
    <property type="match status" value="1"/>
</dbReference>
<keyword evidence="2" id="KW-0408">Iron</keyword>
<accession>A0ABV6ZKU3</accession>
<dbReference type="SFLD" id="SFLDF00288">
    <property type="entry name" value="HemN-like__clustered_with_nucl"/>
    <property type="match status" value="1"/>
</dbReference>
<dbReference type="RefSeq" id="WP_394313447.1">
    <property type="nucleotide sequence ID" value="NZ_JBHGPK010000013.1"/>
</dbReference>
<dbReference type="InterPro" id="IPR058240">
    <property type="entry name" value="rSAM_sf"/>
</dbReference>
<dbReference type="InterPro" id="IPR004559">
    <property type="entry name" value="HemW-like"/>
</dbReference>
<dbReference type="InterPro" id="IPR034505">
    <property type="entry name" value="Coproporphyrinogen-III_oxidase"/>
</dbReference>
<dbReference type="SUPFAM" id="SSF102114">
    <property type="entry name" value="Radical SAM enzymes"/>
    <property type="match status" value="1"/>
</dbReference>
<comment type="function">
    <text evidence="2">Probably acts as a heme chaperone, transferring heme to an unknown acceptor. Binds one molecule of heme per monomer, possibly covalently. Binds 1 [4Fe-4S] cluster. The cluster is coordinated with 3 cysteines and an exchangeable S-adenosyl-L-methionine.</text>
</comment>
<comment type="caution">
    <text evidence="4">The sequence shown here is derived from an EMBL/GenBank/DDBJ whole genome shotgun (WGS) entry which is preliminary data.</text>
</comment>
<dbReference type="NCBIfam" id="TIGR00539">
    <property type="entry name" value="hemN_rel"/>
    <property type="match status" value="1"/>
</dbReference>
<keyword evidence="2" id="KW-0411">Iron-sulfur</keyword>
<comment type="subcellular location">
    <subcellularLocation>
        <location evidence="2">Cytoplasm</location>
    </subcellularLocation>
</comment>
<dbReference type="CDD" id="cd01335">
    <property type="entry name" value="Radical_SAM"/>
    <property type="match status" value="1"/>
</dbReference>
<organism evidence="4 5">
    <name type="scientific">Labrys neptuniae</name>
    <dbReference type="NCBI Taxonomy" id="376174"/>
    <lineage>
        <taxon>Bacteria</taxon>
        <taxon>Pseudomonadati</taxon>
        <taxon>Pseudomonadota</taxon>
        <taxon>Alphaproteobacteria</taxon>
        <taxon>Hyphomicrobiales</taxon>
        <taxon>Xanthobacteraceae</taxon>
        <taxon>Labrys</taxon>
    </lineage>
</organism>
<comment type="similarity">
    <text evidence="1">Belongs to the anaerobic coproporphyrinogen-III oxidase family. HemW subfamily.</text>
</comment>
<keyword evidence="2" id="KW-0004">4Fe-4S</keyword>
<dbReference type="EMBL" id="JBHGPK010000013">
    <property type="protein sequence ID" value="MFC2252783.1"/>
    <property type="molecule type" value="Genomic_DNA"/>
</dbReference>
<reference evidence="4 5" key="1">
    <citation type="submission" date="2024-09" db="EMBL/GenBank/DDBJ databases">
        <title>Description of Labrys sedimenti sp. nov., isolated from a diclofenac-degrading enrichment culture, and genome-based reclassification of Labrys portucalensis as a later heterotypic synonym of Labrys neptuniae.</title>
        <authorList>
            <person name="Tancsics A."/>
            <person name="Csepanyi A."/>
        </authorList>
    </citation>
    <scope>NUCLEOTIDE SEQUENCE [LARGE SCALE GENOMIC DNA]</scope>
    <source>
        <strain evidence="4 5">LMG 23412</strain>
    </source>
</reference>
<dbReference type="SFLD" id="SFLDS00029">
    <property type="entry name" value="Radical_SAM"/>
    <property type="match status" value="2"/>
</dbReference>
<dbReference type="InterPro" id="IPR007197">
    <property type="entry name" value="rSAM"/>
</dbReference>
<feature type="domain" description="Radical SAM core" evidence="3">
    <location>
        <begin position="4"/>
        <end position="240"/>
    </location>
</feature>
<dbReference type="Pfam" id="PF04055">
    <property type="entry name" value="Radical_SAM"/>
    <property type="match status" value="1"/>
</dbReference>
<dbReference type="PROSITE" id="PS51918">
    <property type="entry name" value="RADICAL_SAM"/>
    <property type="match status" value="1"/>
</dbReference>
<dbReference type="InterPro" id="IPR006638">
    <property type="entry name" value="Elp3/MiaA/NifB-like_rSAM"/>
</dbReference>
<gene>
    <name evidence="4" type="primary">hemW</name>
    <name evidence="4" type="ORF">ACETRX_24315</name>
</gene>
<dbReference type="Proteomes" id="UP001595190">
    <property type="component" value="Unassembled WGS sequence"/>
</dbReference>
<dbReference type="InterPro" id="IPR010723">
    <property type="entry name" value="HemN_C"/>
</dbReference>
<dbReference type="PANTHER" id="PTHR13932">
    <property type="entry name" value="COPROPORPHYRINIGEN III OXIDASE"/>
    <property type="match status" value="1"/>
</dbReference>
<dbReference type="SMART" id="SM00729">
    <property type="entry name" value="Elp3"/>
    <property type="match status" value="1"/>
</dbReference>
<evidence type="ECO:0000313" key="4">
    <source>
        <dbReference type="EMBL" id="MFC2252783.1"/>
    </source>
</evidence>
<keyword evidence="2" id="KW-0963">Cytoplasm</keyword>
<protein>
    <recommendedName>
        <fullName evidence="2">Heme chaperone HemW</fullName>
    </recommendedName>
</protein>
<keyword evidence="2" id="KW-0479">Metal-binding</keyword>
<dbReference type="PANTHER" id="PTHR13932:SF5">
    <property type="entry name" value="RADICAL S-ADENOSYL METHIONINE DOMAIN-CONTAINING PROTEIN 1, MITOCHONDRIAL"/>
    <property type="match status" value="1"/>
</dbReference>
<evidence type="ECO:0000313" key="5">
    <source>
        <dbReference type="Proteomes" id="UP001595190"/>
    </source>
</evidence>